<dbReference type="EMBL" id="JBFTWV010000234">
    <property type="protein sequence ID" value="KAL2783457.1"/>
    <property type="molecule type" value="Genomic_DNA"/>
</dbReference>
<comment type="caution">
    <text evidence="3">The sequence shown here is derived from an EMBL/GenBank/DDBJ whole genome shotgun (WGS) entry which is preliminary data.</text>
</comment>
<keyword evidence="4" id="KW-1185">Reference proteome</keyword>
<evidence type="ECO:0008006" key="5">
    <source>
        <dbReference type="Google" id="ProtNLM"/>
    </source>
</evidence>
<keyword evidence="1" id="KW-0040">ANK repeat</keyword>
<feature type="region of interest" description="Disordered" evidence="2">
    <location>
        <begin position="1"/>
        <end position="23"/>
    </location>
</feature>
<proteinExistence type="predicted"/>
<dbReference type="PROSITE" id="PS50088">
    <property type="entry name" value="ANK_REPEAT"/>
    <property type="match status" value="1"/>
</dbReference>
<evidence type="ECO:0000256" key="2">
    <source>
        <dbReference type="SAM" id="MobiDB-lite"/>
    </source>
</evidence>
<sequence length="105" mass="11515">MEMAELLLDRGAPTDLQPGKRQRPARFHTFAGKVTNQSPLLAAIVGGHPSVVSLLLARGARTDVADRHGYVITRYTTLVSSARPLTLYPYCSPPGQMYMCMIRAD</sequence>
<gene>
    <name evidence="3" type="ORF">BJX66DRAFT_318484</name>
</gene>
<name>A0ABR4FJM7_9EURO</name>
<dbReference type="SUPFAM" id="SSF48403">
    <property type="entry name" value="Ankyrin repeat"/>
    <property type="match status" value="1"/>
</dbReference>
<dbReference type="InterPro" id="IPR002110">
    <property type="entry name" value="Ankyrin_rpt"/>
</dbReference>
<accession>A0ABR4FJM7</accession>
<feature type="repeat" description="ANK" evidence="1">
    <location>
        <begin position="35"/>
        <end position="67"/>
    </location>
</feature>
<dbReference type="Gene3D" id="1.25.40.20">
    <property type="entry name" value="Ankyrin repeat-containing domain"/>
    <property type="match status" value="1"/>
</dbReference>
<protein>
    <recommendedName>
        <fullName evidence="5">Ankyrin repeat protein</fullName>
    </recommendedName>
</protein>
<dbReference type="Proteomes" id="UP001610563">
    <property type="component" value="Unassembled WGS sequence"/>
</dbReference>
<dbReference type="InterPro" id="IPR036770">
    <property type="entry name" value="Ankyrin_rpt-contain_sf"/>
</dbReference>
<evidence type="ECO:0000256" key="1">
    <source>
        <dbReference type="PROSITE-ProRule" id="PRU00023"/>
    </source>
</evidence>
<evidence type="ECO:0000313" key="3">
    <source>
        <dbReference type="EMBL" id="KAL2783457.1"/>
    </source>
</evidence>
<evidence type="ECO:0000313" key="4">
    <source>
        <dbReference type="Proteomes" id="UP001610563"/>
    </source>
</evidence>
<organism evidence="3 4">
    <name type="scientific">Aspergillus keveii</name>
    <dbReference type="NCBI Taxonomy" id="714993"/>
    <lineage>
        <taxon>Eukaryota</taxon>
        <taxon>Fungi</taxon>
        <taxon>Dikarya</taxon>
        <taxon>Ascomycota</taxon>
        <taxon>Pezizomycotina</taxon>
        <taxon>Eurotiomycetes</taxon>
        <taxon>Eurotiomycetidae</taxon>
        <taxon>Eurotiales</taxon>
        <taxon>Aspergillaceae</taxon>
        <taxon>Aspergillus</taxon>
        <taxon>Aspergillus subgen. Nidulantes</taxon>
    </lineage>
</organism>
<dbReference type="Pfam" id="PF00023">
    <property type="entry name" value="Ank"/>
    <property type="match status" value="1"/>
</dbReference>
<dbReference type="PROSITE" id="PS50297">
    <property type="entry name" value="ANK_REP_REGION"/>
    <property type="match status" value="1"/>
</dbReference>
<reference evidence="3 4" key="1">
    <citation type="submission" date="2024-07" db="EMBL/GenBank/DDBJ databases">
        <title>Section-level genome sequencing and comparative genomics of Aspergillus sections Usti and Cavernicolus.</title>
        <authorList>
            <consortium name="Lawrence Berkeley National Laboratory"/>
            <person name="Nybo J.L."/>
            <person name="Vesth T.C."/>
            <person name="Theobald S."/>
            <person name="Frisvad J.C."/>
            <person name="Larsen T.O."/>
            <person name="Kjaerboelling I."/>
            <person name="Rothschild-Mancinelli K."/>
            <person name="Lyhne E.K."/>
            <person name="Kogle M.E."/>
            <person name="Barry K."/>
            <person name="Clum A."/>
            <person name="Na H."/>
            <person name="Ledsgaard L."/>
            <person name="Lin J."/>
            <person name="Lipzen A."/>
            <person name="Kuo A."/>
            <person name="Riley R."/>
            <person name="Mondo S."/>
            <person name="Labutti K."/>
            <person name="Haridas S."/>
            <person name="Pangalinan J."/>
            <person name="Salamov A.A."/>
            <person name="Simmons B.A."/>
            <person name="Magnuson J.K."/>
            <person name="Chen J."/>
            <person name="Drula E."/>
            <person name="Henrissat B."/>
            <person name="Wiebenga A."/>
            <person name="Lubbers R.J."/>
            <person name="Gomes A.C."/>
            <person name="Makela M.R."/>
            <person name="Stajich J."/>
            <person name="Grigoriev I.V."/>
            <person name="Mortensen U.H."/>
            <person name="De Vries R.P."/>
            <person name="Baker S.E."/>
            <person name="Andersen M.R."/>
        </authorList>
    </citation>
    <scope>NUCLEOTIDE SEQUENCE [LARGE SCALE GENOMIC DNA]</scope>
    <source>
        <strain evidence="3 4">CBS 209.92</strain>
    </source>
</reference>